<dbReference type="RefSeq" id="WP_345404203.1">
    <property type="nucleotide sequence ID" value="NZ_BAAAXS010000001.1"/>
</dbReference>
<evidence type="ECO:0000256" key="1">
    <source>
        <dbReference type="SAM" id="MobiDB-lite"/>
    </source>
</evidence>
<feature type="compositionally biased region" description="Pro residues" evidence="1">
    <location>
        <begin position="57"/>
        <end position="71"/>
    </location>
</feature>
<proteinExistence type="predicted"/>
<sequence>MRRPSPHGIHEEFARAYLAERRAEADRSRMIPPRSHRRVRARLADALRRLADRLEPALPPALPPVLPPVLPPIGAGQDWRGS</sequence>
<evidence type="ECO:0000313" key="2">
    <source>
        <dbReference type="EMBL" id="MFB9475950.1"/>
    </source>
</evidence>
<protein>
    <submittedName>
        <fullName evidence="2">Uncharacterized protein</fullName>
    </submittedName>
</protein>
<organism evidence="2 3">
    <name type="scientific">Nonomuraea salmonea</name>
    <dbReference type="NCBI Taxonomy" id="46181"/>
    <lineage>
        <taxon>Bacteria</taxon>
        <taxon>Bacillati</taxon>
        <taxon>Actinomycetota</taxon>
        <taxon>Actinomycetes</taxon>
        <taxon>Streptosporangiales</taxon>
        <taxon>Streptosporangiaceae</taxon>
        <taxon>Nonomuraea</taxon>
    </lineage>
</organism>
<name>A0ABV5P054_9ACTN</name>
<accession>A0ABV5P054</accession>
<gene>
    <name evidence="2" type="ORF">ACFFR3_41205</name>
</gene>
<feature type="region of interest" description="Disordered" evidence="1">
    <location>
        <begin position="57"/>
        <end position="82"/>
    </location>
</feature>
<evidence type="ECO:0000313" key="3">
    <source>
        <dbReference type="Proteomes" id="UP001589568"/>
    </source>
</evidence>
<comment type="caution">
    <text evidence="2">The sequence shown here is derived from an EMBL/GenBank/DDBJ whole genome shotgun (WGS) entry which is preliminary data.</text>
</comment>
<dbReference type="EMBL" id="JBHMCF010000046">
    <property type="protein sequence ID" value="MFB9475950.1"/>
    <property type="molecule type" value="Genomic_DNA"/>
</dbReference>
<keyword evidence="3" id="KW-1185">Reference proteome</keyword>
<reference evidence="2 3" key="1">
    <citation type="submission" date="2024-09" db="EMBL/GenBank/DDBJ databases">
        <authorList>
            <person name="Sun Q."/>
            <person name="Mori K."/>
        </authorList>
    </citation>
    <scope>NUCLEOTIDE SEQUENCE [LARGE SCALE GENOMIC DNA]</scope>
    <source>
        <strain evidence="2 3">JCM 3324</strain>
    </source>
</reference>
<dbReference type="Proteomes" id="UP001589568">
    <property type="component" value="Unassembled WGS sequence"/>
</dbReference>